<dbReference type="SUPFAM" id="SSF56601">
    <property type="entry name" value="beta-lactamase/transpeptidase-like"/>
    <property type="match status" value="1"/>
</dbReference>
<dbReference type="InterPro" id="IPR050491">
    <property type="entry name" value="AmpC-like"/>
</dbReference>
<dbReference type="InterPro" id="IPR026444">
    <property type="entry name" value="Secre_tail"/>
</dbReference>
<dbReference type="InterPro" id="IPR001466">
    <property type="entry name" value="Beta-lactam-related"/>
</dbReference>
<keyword evidence="1" id="KW-0732">Signal</keyword>
<dbReference type="EMBL" id="JAFLQZ010000001">
    <property type="protein sequence ID" value="MBO0356347.1"/>
    <property type="molecule type" value="Genomic_DNA"/>
</dbReference>
<comment type="caution">
    <text evidence="3">The sequence shown here is derived from an EMBL/GenBank/DDBJ whole genome shotgun (WGS) entry which is preliminary data.</text>
</comment>
<dbReference type="Proteomes" id="UP000664144">
    <property type="component" value="Unassembled WGS sequence"/>
</dbReference>
<reference evidence="3" key="1">
    <citation type="submission" date="2021-03" db="EMBL/GenBank/DDBJ databases">
        <authorList>
            <person name="Kim M.K."/>
        </authorList>
    </citation>
    <scope>NUCLEOTIDE SEQUENCE</scope>
    <source>
        <strain evidence="3">BT186</strain>
    </source>
</reference>
<feature type="signal peptide" evidence="1">
    <location>
        <begin position="1"/>
        <end position="18"/>
    </location>
</feature>
<feature type="chain" id="PRO_5037004269" evidence="1">
    <location>
        <begin position="19"/>
        <end position="595"/>
    </location>
</feature>
<evidence type="ECO:0000259" key="2">
    <source>
        <dbReference type="Pfam" id="PF00144"/>
    </source>
</evidence>
<dbReference type="Gene3D" id="3.40.710.10">
    <property type="entry name" value="DD-peptidase/beta-lactamase superfamily"/>
    <property type="match status" value="1"/>
</dbReference>
<dbReference type="GO" id="GO:0016787">
    <property type="term" value="F:hydrolase activity"/>
    <property type="evidence" value="ECO:0007669"/>
    <property type="project" value="UniProtKB-KW"/>
</dbReference>
<dbReference type="InterPro" id="IPR012338">
    <property type="entry name" value="Beta-lactam/transpept-like"/>
</dbReference>
<dbReference type="AlphaFoldDB" id="A0A939ETT4"/>
<accession>A0A939ETT4</accession>
<keyword evidence="4" id="KW-1185">Reference proteome</keyword>
<dbReference type="PANTHER" id="PTHR46825:SF9">
    <property type="entry name" value="BETA-LACTAMASE-RELATED DOMAIN-CONTAINING PROTEIN"/>
    <property type="match status" value="1"/>
</dbReference>
<dbReference type="NCBIfam" id="TIGR04183">
    <property type="entry name" value="Por_Secre_tail"/>
    <property type="match status" value="1"/>
</dbReference>
<dbReference type="PANTHER" id="PTHR46825">
    <property type="entry name" value="D-ALANYL-D-ALANINE-CARBOXYPEPTIDASE/ENDOPEPTIDASE AMPH"/>
    <property type="match status" value="1"/>
</dbReference>
<gene>
    <name evidence="3" type="ORF">J0X19_00180</name>
</gene>
<protein>
    <submittedName>
        <fullName evidence="3">Serine hydrolase</fullName>
    </submittedName>
</protein>
<evidence type="ECO:0000313" key="3">
    <source>
        <dbReference type="EMBL" id="MBO0356347.1"/>
    </source>
</evidence>
<feature type="domain" description="Beta-lactamase-related" evidence="2">
    <location>
        <begin position="30"/>
        <end position="369"/>
    </location>
</feature>
<sequence>MKKFYTILCLLLSLQAVAQQGIPVPEFTAFEATMQRFMQRWNILGASVAFGTQGRLVYARAFGYADVARTVPLQPYHLLRVASLSKPITALAVLKLAEQGRIDLAGKAFGPTGYLRSPYYAGAITDKRIYNVTVQQLLEHTAGWDREIGCDGYAGCDPVSFPVHAAQTQGAPTPVADSTLVRFLLAKGLNYAPGTRFAYSNMGYLALGKIVEKVTGQRYEAWVRTNLLVPAGALEAHLGHNLPAGRLEREVEYQSRYQMPACNGSGQQVPAAYGGFQVEAMSAHGGWVCSARDLVRLQLAAEGNTTRPGLLAPATLATMVAPSRVAPGYAKGWQINQAGNRWHSGSLDGTATYLVRTAGTHTWVILLNSCPGAEGFWQELDQLGWRAVSSAAAWPTHNLLAPAENATALTATEDSLSVVLRWTRGTGTRRLVLMQADAPVDAFPIDNTHYPAATFGRGTVLGRGTYVIANDADDSIRIAKPAPGHDYHIRVVEYADNEATGYRPLYTLDGNPTLVLRSATELALQLYPNPARGQLTVTGAVQPLPYEVLDSKGLLLHNGVLATNQPIPVAELLPGTYFIRFQGPEGLISRRFIKE</sequence>
<dbReference type="Pfam" id="PF00144">
    <property type="entry name" value="Beta-lactamase"/>
    <property type="match status" value="1"/>
</dbReference>
<keyword evidence="3" id="KW-0378">Hydrolase</keyword>
<evidence type="ECO:0000313" key="4">
    <source>
        <dbReference type="Proteomes" id="UP000664144"/>
    </source>
</evidence>
<dbReference type="RefSeq" id="WP_206979864.1">
    <property type="nucleotide sequence ID" value="NZ_JAFLQZ010000001.1"/>
</dbReference>
<organism evidence="3 4">
    <name type="scientific">Hymenobacter telluris</name>
    <dbReference type="NCBI Taxonomy" id="2816474"/>
    <lineage>
        <taxon>Bacteria</taxon>
        <taxon>Pseudomonadati</taxon>
        <taxon>Bacteroidota</taxon>
        <taxon>Cytophagia</taxon>
        <taxon>Cytophagales</taxon>
        <taxon>Hymenobacteraceae</taxon>
        <taxon>Hymenobacter</taxon>
    </lineage>
</organism>
<evidence type="ECO:0000256" key="1">
    <source>
        <dbReference type="SAM" id="SignalP"/>
    </source>
</evidence>
<proteinExistence type="predicted"/>
<name>A0A939ETT4_9BACT</name>